<organism evidence="6 7">
    <name type="scientific">Aspergillus niger</name>
    <dbReference type="NCBI Taxonomy" id="5061"/>
    <lineage>
        <taxon>Eukaryota</taxon>
        <taxon>Fungi</taxon>
        <taxon>Dikarya</taxon>
        <taxon>Ascomycota</taxon>
        <taxon>Pezizomycotina</taxon>
        <taxon>Eurotiomycetes</taxon>
        <taxon>Eurotiomycetidae</taxon>
        <taxon>Eurotiales</taxon>
        <taxon>Aspergillaceae</taxon>
        <taxon>Aspergillus</taxon>
        <taxon>Aspergillus subgen. Circumdati</taxon>
    </lineage>
</organism>
<accession>A0A100IRJ9</accession>
<dbReference type="GO" id="GO:0044550">
    <property type="term" value="P:secondary metabolite biosynthetic process"/>
    <property type="evidence" value="ECO:0007669"/>
    <property type="project" value="TreeGrafter"/>
</dbReference>
<dbReference type="VEuPathDB" id="FungiDB:M747DRAFT_324074"/>
<dbReference type="AlphaFoldDB" id="A0A100IRJ9"/>
<gene>
    <name evidence="6" type="ORF">ABL_08541</name>
</gene>
<evidence type="ECO:0000256" key="4">
    <source>
        <dbReference type="SAM" id="Phobius"/>
    </source>
</evidence>
<dbReference type="Pfam" id="PF01266">
    <property type="entry name" value="DAO"/>
    <property type="match status" value="1"/>
</dbReference>
<evidence type="ECO:0000256" key="3">
    <source>
        <dbReference type="ARBA" id="ARBA00023002"/>
    </source>
</evidence>
<dbReference type="Gene3D" id="3.50.50.60">
    <property type="entry name" value="FAD/NAD(P)-binding domain"/>
    <property type="match status" value="1"/>
</dbReference>
<dbReference type="OrthoDB" id="417877at2759"/>
<dbReference type="VEuPathDB" id="FungiDB:An09g01840"/>
<sequence>MDTDKFEVAIIGAGITGITLALGLLSRGIPVRVYERARDFHEIGAGIGFTPNAEWAMKWSTRWVDAFNETGTDPRETEE</sequence>
<dbReference type="SUPFAM" id="SSF51905">
    <property type="entry name" value="FAD/NAD(P)-binding domain"/>
    <property type="match status" value="1"/>
</dbReference>
<dbReference type="Proteomes" id="UP000068243">
    <property type="component" value="Unassembled WGS sequence"/>
</dbReference>
<dbReference type="GO" id="GO:0016491">
    <property type="term" value="F:oxidoreductase activity"/>
    <property type="evidence" value="ECO:0007669"/>
    <property type="project" value="UniProtKB-KW"/>
</dbReference>
<keyword evidence="3" id="KW-0560">Oxidoreductase</keyword>
<dbReference type="EMBL" id="BCMY01000018">
    <property type="protein sequence ID" value="GAQ45880.1"/>
    <property type="molecule type" value="Genomic_DNA"/>
</dbReference>
<keyword evidence="4" id="KW-1133">Transmembrane helix</keyword>
<protein>
    <submittedName>
        <fullName evidence="6">Unnamed protein product</fullName>
    </submittedName>
</protein>
<evidence type="ECO:0000259" key="5">
    <source>
        <dbReference type="Pfam" id="PF01266"/>
    </source>
</evidence>
<dbReference type="VEuPathDB" id="FungiDB:ATCC64974_7300"/>
<evidence type="ECO:0000256" key="2">
    <source>
        <dbReference type="ARBA" id="ARBA00022827"/>
    </source>
</evidence>
<keyword evidence="4" id="KW-0472">Membrane</keyword>
<evidence type="ECO:0000256" key="1">
    <source>
        <dbReference type="ARBA" id="ARBA00022630"/>
    </source>
</evidence>
<dbReference type="PANTHER" id="PTHR46720:SF3">
    <property type="entry name" value="FAD-BINDING DOMAIN-CONTAINING PROTEIN-RELATED"/>
    <property type="match status" value="1"/>
</dbReference>
<feature type="transmembrane region" description="Helical" evidence="4">
    <location>
        <begin position="6"/>
        <end position="26"/>
    </location>
</feature>
<dbReference type="InterPro" id="IPR051104">
    <property type="entry name" value="FAD_monoxygenase"/>
</dbReference>
<evidence type="ECO:0000313" key="6">
    <source>
        <dbReference type="EMBL" id="GAQ45880.1"/>
    </source>
</evidence>
<dbReference type="InterPro" id="IPR036188">
    <property type="entry name" value="FAD/NAD-bd_sf"/>
</dbReference>
<dbReference type="PANTHER" id="PTHR46720">
    <property type="entry name" value="HYDROXYLASE, PUTATIVE (AFU_ORTHOLOGUE AFUA_3G01460)-RELATED"/>
    <property type="match status" value="1"/>
</dbReference>
<keyword evidence="2" id="KW-0274">FAD</keyword>
<feature type="domain" description="FAD dependent oxidoreductase" evidence="5">
    <location>
        <begin position="8"/>
        <end position="41"/>
    </location>
</feature>
<dbReference type="InterPro" id="IPR006076">
    <property type="entry name" value="FAD-dep_OxRdtase"/>
</dbReference>
<reference evidence="7" key="1">
    <citation type="journal article" date="2016" name="Genome Announc.">
        <title>Draft genome sequence of Aspergillus niger strain An76.</title>
        <authorList>
            <person name="Gong W."/>
            <person name="Cheng Z."/>
            <person name="Zhang H."/>
            <person name="Liu L."/>
            <person name="Gao P."/>
            <person name="Wang L."/>
        </authorList>
    </citation>
    <scope>NUCLEOTIDE SEQUENCE [LARGE SCALE GENOMIC DNA]</scope>
    <source>
        <strain evidence="7">An76</strain>
    </source>
</reference>
<comment type="caution">
    <text evidence="6">The sequence shown here is derived from an EMBL/GenBank/DDBJ whole genome shotgun (WGS) entry which is preliminary data.</text>
</comment>
<dbReference type="VEuPathDB" id="FungiDB:ASPNIDRAFT2_1114655"/>
<keyword evidence="1" id="KW-0285">Flavoprotein</keyword>
<evidence type="ECO:0000313" key="7">
    <source>
        <dbReference type="Proteomes" id="UP000068243"/>
    </source>
</evidence>
<name>A0A100IRJ9_ASPNG</name>
<keyword evidence="4" id="KW-0812">Transmembrane</keyword>
<proteinExistence type="predicted"/>